<evidence type="ECO:0000313" key="2">
    <source>
        <dbReference type="EMBL" id="KAJ7323679.1"/>
    </source>
</evidence>
<feature type="region of interest" description="Disordered" evidence="1">
    <location>
        <begin position="11"/>
        <end position="43"/>
    </location>
</feature>
<feature type="compositionally biased region" description="Polar residues" evidence="1">
    <location>
        <begin position="23"/>
        <end position="41"/>
    </location>
</feature>
<name>A0AAD6ZIS8_9AGAR</name>
<dbReference type="Proteomes" id="UP001218218">
    <property type="component" value="Unassembled WGS sequence"/>
</dbReference>
<protein>
    <submittedName>
        <fullName evidence="2">Uncharacterized protein</fullName>
    </submittedName>
</protein>
<comment type="caution">
    <text evidence="2">The sequence shown here is derived from an EMBL/GenBank/DDBJ whole genome shotgun (WGS) entry which is preliminary data.</text>
</comment>
<proteinExistence type="predicted"/>
<keyword evidence="3" id="KW-1185">Reference proteome</keyword>
<evidence type="ECO:0000256" key="1">
    <source>
        <dbReference type="SAM" id="MobiDB-lite"/>
    </source>
</evidence>
<dbReference type="AlphaFoldDB" id="A0AAD6ZIS8"/>
<gene>
    <name evidence="2" type="ORF">DFH08DRAFT_969224</name>
</gene>
<evidence type="ECO:0000313" key="3">
    <source>
        <dbReference type="Proteomes" id="UP001218218"/>
    </source>
</evidence>
<dbReference type="EMBL" id="JARIHO010000046">
    <property type="protein sequence ID" value="KAJ7323679.1"/>
    <property type="molecule type" value="Genomic_DNA"/>
</dbReference>
<organism evidence="2 3">
    <name type="scientific">Mycena albidolilacea</name>
    <dbReference type="NCBI Taxonomy" id="1033008"/>
    <lineage>
        <taxon>Eukaryota</taxon>
        <taxon>Fungi</taxon>
        <taxon>Dikarya</taxon>
        <taxon>Basidiomycota</taxon>
        <taxon>Agaricomycotina</taxon>
        <taxon>Agaricomycetes</taxon>
        <taxon>Agaricomycetidae</taxon>
        <taxon>Agaricales</taxon>
        <taxon>Marasmiineae</taxon>
        <taxon>Mycenaceae</taxon>
        <taxon>Mycena</taxon>
    </lineage>
</organism>
<reference evidence="2" key="1">
    <citation type="submission" date="2023-03" db="EMBL/GenBank/DDBJ databases">
        <title>Massive genome expansion in bonnet fungi (Mycena s.s.) driven by repeated elements and novel gene families across ecological guilds.</title>
        <authorList>
            <consortium name="Lawrence Berkeley National Laboratory"/>
            <person name="Harder C.B."/>
            <person name="Miyauchi S."/>
            <person name="Viragh M."/>
            <person name="Kuo A."/>
            <person name="Thoen E."/>
            <person name="Andreopoulos B."/>
            <person name="Lu D."/>
            <person name="Skrede I."/>
            <person name="Drula E."/>
            <person name="Henrissat B."/>
            <person name="Morin E."/>
            <person name="Kohler A."/>
            <person name="Barry K."/>
            <person name="LaButti K."/>
            <person name="Morin E."/>
            <person name="Salamov A."/>
            <person name="Lipzen A."/>
            <person name="Mereny Z."/>
            <person name="Hegedus B."/>
            <person name="Baldrian P."/>
            <person name="Stursova M."/>
            <person name="Weitz H."/>
            <person name="Taylor A."/>
            <person name="Grigoriev I.V."/>
            <person name="Nagy L.G."/>
            <person name="Martin F."/>
            <person name="Kauserud H."/>
        </authorList>
    </citation>
    <scope>NUCLEOTIDE SEQUENCE</scope>
    <source>
        <strain evidence="2">CBHHK002</strain>
    </source>
</reference>
<accession>A0AAD6ZIS8</accession>
<sequence length="169" mass="19177">MPTCPMTVCNTHQPRPRLHVPGHQSNHGYVDDSYSSDSECSQPDDAVRTTYVPPCSHPRTDIWESVSGYVADQGPLLKPFNLNPGTWKEEDKLTLEKGNYQLWAKKVYANISLHSGAMHWLDPNKLCPSFEMYLCAHRTWQNVMSHPGSAFSRDTFIWIQMHLSGMGLS</sequence>